<feature type="domain" description="Purple acid phosphatase N-terminal" evidence="6">
    <location>
        <begin position="18"/>
        <end position="114"/>
    </location>
</feature>
<dbReference type="SUPFAM" id="SSF49363">
    <property type="entry name" value="Purple acid phosphatase, N-terminal domain"/>
    <property type="match status" value="1"/>
</dbReference>
<gene>
    <name evidence="7" type="ORF">SteCoe_3348</name>
</gene>
<dbReference type="EMBL" id="MPUH01000039">
    <property type="protein sequence ID" value="OMJ93650.1"/>
    <property type="molecule type" value="Genomic_DNA"/>
</dbReference>
<feature type="domain" description="Purple acid phosphatase C-terminal" evidence="5">
    <location>
        <begin position="364"/>
        <end position="425"/>
    </location>
</feature>
<dbReference type="GO" id="GO:0046872">
    <property type="term" value="F:metal ion binding"/>
    <property type="evidence" value="ECO:0007669"/>
    <property type="project" value="InterPro"/>
</dbReference>
<dbReference type="PANTHER" id="PTHR45867">
    <property type="entry name" value="PURPLE ACID PHOSPHATASE"/>
    <property type="match status" value="1"/>
</dbReference>
<dbReference type="InterPro" id="IPR008963">
    <property type="entry name" value="Purple_acid_Pase-like_N"/>
</dbReference>
<dbReference type="Pfam" id="PF00149">
    <property type="entry name" value="Metallophos"/>
    <property type="match status" value="1"/>
</dbReference>
<keyword evidence="2" id="KW-0325">Glycoprotein</keyword>
<comment type="similarity">
    <text evidence="3">Belongs to the metallophosphoesterase superfamily. Purple acid phosphatase family.</text>
</comment>
<proteinExistence type="inferred from homology"/>
<dbReference type="EC" id="3.1.3.2" evidence="3"/>
<evidence type="ECO:0000259" key="4">
    <source>
        <dbReference type="Pfam" id="PF00149"/>
    </source>
</evidence>
<keyword evidence="3" id="KW-0378">Hydrolase</keyword>
<dbReference type="SUPFAM" id="SSF56300">
    <property type="entry name" value="Metallo-dependent phosphatases"/>
    <property type="match status" value="1"/>
</dbReference>
<evidence type="ECO:0000259" key="5">
    <source>
        <dbReference type="Pfam" id="PF14008"/>
    </source>
</evidence>
<dbReference type="InterPro" id="IPR041792">
    <property type="entry name" value="MPP_PAP"/>
</dbReference>
<dbReference type="PANTHER" id="PTHR45867:SF10">
    <property type="entry name" value="PURPLE ACID PHOSPHATASE"/>
    <property type="match status" value="1"/>
</dbReference>
<sequence>MLCVFLIASTVYAGYLYPEQIHLSWTENEGEMRAMWVTYLPVSSVISYRPILCNSIANPTEWTNIQGSSISFNEGQTITRIQYIHTGVITGLNENCYYEYSVGDGLFWSDIYVFSGRTPDYSAPFNTKEVEMIIIGDWGTGHNGVYTKHLLSQESKIRDFDGILHVGDFAYDLHNENGRVGDRWLNIIEPIATSFAYMTLPGNHEGHKNFTHYKTRFNMPLNEANNGTSYFYSFDMGPAHFIMMNTEVYFDDSNVTAITQMNWLLDDLNKANNNRELRPWLIVLSHHPLYCSVNWELPLLQSNGDCGPDAVMLQKNLDDVFYKNGVDLYFQAHVHNYEREAAIYKNLTVPSEYDGPNIHIGPKAPIYITNGNAGNYEGHNDPTSPTPQDWAQFWSNDYGYGRLIVYNNTHLYYEHYSSPDVSCMDHVWVIKTQNRYNS</sequence>
<feature type="domain" description="Calcineurin-like phosphoesterase" evidence="4">
    <location>
        <begin position="133"/>
        <end position="337"/>
    </location>
</feature>
<dbReference type="Gene3D" id="2.60.40.380">
    <property type="entry name" value="Purple acid phosphatase-like, N-terminal"/>
    <property type="match status" value="1"/>
</dbReference>
<dbReference type="CDD" id="cd00839">
    <property type="entry name" value="MPP_PAPs"/>
    <property type="match status" value="1"/>
</dbReference>
<dbReference type="InterPro" id="IPR029052">
    <property type="entry name" value="Metallo-depent_PP-like"/>
</dbReference>
<evidence type="ECO:0000256" key="1">
    <source>
        <dbReference type="ARBA" id="ARBA00022729"/>
    </source>
</evidence>
<organism evidence="7 8">
    <name type="scientific">Stentor coeruleus</name>
    <dbReference type="NCBI Taxonomy" id="5963"/>
    <lineage>
        <taxon>Eukaryota</taxon>
        <taxon>Sar</taxon>
        <taxon>Alveolata</taxon>
        <taxon>Ciliophora</taxon>
        <taxon>Postciliodesmatophora</taxon>
        <taxon>Heterotrichea</taxon>
        <taxon>Heterotrichida</taxon>
        <taxon>Stentoridae</taxon>
        <taxon>Stentor</taxon>
    </lineage>
</organism>
<comment type="caution">
    <text evidence="7">The sequence shown here is derived from an EMBL/GenBank/DDBJ whole genome shotgun (WGS) entry which is preliminary data.</text>
</comment>
<keyword evidence="8" id="KW-1185">Reference proteome</keyword>
<keyword evidence="1" id="KW-0732">Signal</keyword>
<reference evidence="7 8" key="1">
    <citation type="submission" date="2016-11" db="EMBL/GenBank/DDBJ databases">
        <title>The macronuclear genome of Stentor coeruleus: a giant cell with tiny introns.</title>
        <authorList>
            <person name="Slabodnick M."/>
            <person name="Ruby J.G."/>
            <person name="Reiff S.B."/>
            <person name="Swart E.C."/>
            <person name="Gosai S."/>
            <person name="Prabakaran S."/>
            <person name="Witkowska E."/>
            <person name="Larue G.E."/>
            <person name="Fisher S."/>
            <person name="Freeman R.M."/>
            <person name="Gunawardena J."/>
            <person name="Chu W."/>
            <person name="Stover N.A."/>
            <person name="Gregory B.D."/>
            <person name="Nowacki M."/>
            <person name="Derisi J."/>
            <person name="Roy S.W."/>
            <person name="Marshall W.F."/>
            <person name="Sood P."/>
        </authorList>
    </citation>
    <scope>NUCLEOTIDE SEQUENCE [LARGE SCALE GENOMIC DNA]</scope>
    <source>
        <strain evidence="7">WM001</strain>
    </source>
</reference>
<accession>A0A1R2CXE8</accession>
<evidence type="ECO:0000256" key="3">
    <source>
        <dbReference type="RuleBase" id="RU361203"/>
    </source>
</evidence>
<evidence type="ECO:0000256" key="2">
    <source>
        <dbReference type="ARBA" id="ARBA00023180"/>
    </source>
</evidence>
<dbReference type="GO" id="GO:0003993">
    <property type="term" value="F:acid phosphatase activity"/>
    <property type="evidence" value="ECO:0007669"/>
    <property type="project" value="UniProtKB-EC"/>
</dbReference>
<evidence type="ECO:0000259" key="6">
    <source>
        <dbReference type="Pfam" id="PF16656"/>
    </source>
</evidence>
<evidence type="ECO:0000313" key="7">
    <source>
        <dbReference type="EMBL" id="OMJ93650.1"/>
    </source>
</evidence>
<dbReference type="Proteomes" id="UP000187209">
    <property type="component" value="Unassembled WGS sequence"/>
</dbReference>
<dbReference type="Pfam" id="PF14008">
    <property type="entry name" value="Metallophos_C"/>
    <property type="match status" value="1"/>
</dbReference>
<dbReference type="OrthoDB" id="45007at2759"/>
<protein>
    <recommendedName>
        <fullName evidence="3">Purple acid phosphatase</fullName>
        <ecNumber evidence="3">3.1.3.2</ecNumber>
    </recommendedName>
</protein>
<dbReference type="Gene3D" id="3.60.21.10">
    <property type="match status" value="1"/>
</dbReference>
<name>A0A1R2CXE8_9CILI</name>
<dbReference type="InterPro" id="IPR025733">
    <property type="entry name" value="PAPs_C"/>
</dbReference>
<dbReference type="AlphaFoldDB" id="A0A1R2CXE8"/>
<evidence type="ECO:0000313" key="8">
    <source>
        <dbReference type="Proteomes" id="UP000187209"/>
    </source>
</evidence>
<dbReference type="InterPro" id="IPR015914">
    <property type="entry name" value="PAPs_N"/>
</dbReference>
<comment type="catalytic activity">
    <reaction evidence="3">
        <text>a phosphate monoester + H2O = an alcohol + phosphate</text>
        <dbReference type="Rhea" id="RHEA:15017"/>
        <dbReference type="ChEBI" id="CHEBI:15377"/>
        <dbReference type="ChEBI" id="CHEBI:30879"/>
        <dbReference type="ChEBI" id="CHEBI:43474"/>
        <dbReference type="ChEBI" id="CHEBI:67140"/>
        <dbReference type="EC" id="3.1.3.2"/>
    </reaction>
</comment>
<dbReference type="Pfam" id="PF16656">
    <property type="entry name" value="Pur_ac_phosph_N"/>
    <property type="match status" value="1"/>
</dbReference>
<dbReference type="InterPro" id="IPR004843">
    <property type="entry name" value="Calcineurin-like_PHP"/>
</dbReference>